<comment type="caution">
    <text evidence="10">The sequence shown here is derived from an EMBL/GenBank/DDBJ whole genome shotgun (WGS) entry which is preliminary data.</text>
</comment>
<evidence type="ECO:0000256" key="1">
    <source>
        <dbReference type="ARBA" id="ARBA00004752"/>
    </source>
</evidence>
<dbReference type="SUPFAM" id="SSF141523">
    <property type="entry name" value="L,D-transpeptidase catalytic domain-like"/>
    <property type="match status" value="1"/>
</dbReference>
<dbReference type="FunFam" id="2.40.440.10:FF:000006">
    <property type="entry name" value="L,D-transpeptidase catalytic domain"/>
    <property type="match status" value="1"/>
</dbReference>
<dbReference type="NCBIfam" id="NF004785">
    <property type="entry name" value="PRK06132.1-2"/>
    <property type="match status" value="1"/>
</dbReference>
<dbReference type="GO" id="GO:0071972">
    <property type="term" value="F:peptidoglycan L,D-transpeptidase activity"/>
    <property type="evidence" value="ECO:0007669"/>
    <property type="project" value="TreeGrafter"/>
</dbReference>
<proteinExistence type="inferred from homology"/>
<dbReference type="InterPro" id="IPR005490">
    <property type="entry name" value="LD_TPept_cat_dom"/>
</dbReference>
<dbReference type="PANTHER" id="PTHR30582">
    <property type="entry name" value="L,D-TRANSPEPTIDASE"/>
    <property type="match status" value="1"/>
</dbReference>
<dbReference type="CDD" id="cd16913">
    <property type="entry name" value="YkuD_like"/>
    <property type="match status" value="1"/>
</dbReference>
<dbReference type="PIRSF" id="PIRSF029342">
    <property type="entry name" value="UCP029342_ErfK/YbiS/YcfS/YnhG"/>
    <property type="match status" value="1"/>
</dbReference>
<evidence type="ECO:0000256" key="2">
    <source>
        <dbReference type="ARBA" id="ARBA00005992"/>
    </source>
</evidence>
<dbReference type="GO" id="GO:0005576">
    <property type="term" value="C:extracellular region"/>
    <property type="evidence" value="ECO:0007669"/>
    <property type="project" value="TreeGrafter"/>
</dbReference>
<comment type="pathway">
    <text evidence="1 7">Cell wall biogenesis; peptidoglycan biosynthesis.</text>
</comment>
<feature type="active site" description="Proton donor/acceptor" evidence="7">
    <location>
        <position position="162"/>
    </location>
</feature>
<dbReference type="PROSITE" id="PS52029">
    <property type="entry name" value="LD_TPASE"/>
    <property type="match status" value="1"/>
</dbReference>
<dbReference type="UniPathway" id="UPA00219"/>
<dbReference type="GO" id="GO:0016740">
    <property type="term" value="F:transferase activity"/>
    <property type="evidence" value="ECO:0007669"/>
    <property type="project" value="UniProtKB-KW"/>
</dbReference>
<feature type="domain" description="L,D-TPase catalytic" evidence="9">
    <location>
        <begin position="90"/>
        <end position="199"/>
    </location>
</feature>
<keyword evidence="3" id="KW-0808">Transferase</keyword>
<evidence type="ECO:0000256" key="6">
    <source>
        <dbReference type="ARBA" id="ARBA00023316"/>
    </source>
</evidence>
<dbReference type="GO" id="GO:0071555">
    <property type="term" value="P:cell wall organization"/>
    <property type="evidence" value="ECO:0007669"/>
    <property type="project" value="UniProtKB-UniRule"/>
</dbReference>
<dbReference type="Gene3D" id="2.40.440.10">
    <property type="entry name" value="L,D-transpeptidase catalytic domain-like"/>
    <property type="match status" value="1"/>
</dbReference>
<dbReference type="EMBL" id="MWPQ01000037">
    <property type="protein sequence ID" value="OPH83203.1"/>
    <property type="molecule type" value="Genomic_DNA"/>
</dbReference>
<feature type="compositionally biased region" description="Low complexity" evidence="8">
    <location>
        <begin position="252"/>
        <end position="263"/>
    </location>
</feature>
<evidence type="ECO:0000256" key="4">
    <source>
        <dbReference type="ARBA" id="ARBA00022960"/>
    </source>
</evidence>
<evidence type="ECO:0000313" key="10">
    <source>
        <dbReference type="EMBL" id="OPH83203.1"/>
    </source>
</evidence>
<reference evidence="10 11" key="1">
    <citation type="submission" date="2017-02" db="EMBL/GenBank/DDBJ databases">
        <title>Genome sequence of the nitrite-oxidizing bacterium Nitrobacter vulgaris strain Ab1.</title>
        <authorList>
            <person name="Mellbye B.L."/>
            <person name="Davis E.W."/>
            <person name="Spieck E."/>
            <person name="Chang J.H."/>
            <person name="Bottomley P.J."/>
            <person name="Sayavedra-Soto L.A."/>
        </authorList>
    </citation>
    <scope>NUCLEOTIDE SEQUENCE [LARGE SCALE GENOMIC DNA]</scope>
    <source>
        <strain evidence="10 11">Ab1</strain>
    </source>
</reference>
<evidence type="ECO:0000256" key="7">
    <source>
        <dbReference type="PROSITE-ProRule" id="PRU01373"/>
    </source>
</evidence>
<gene>
    <name evidence="10" type="ORF">B2M20_08355</name>
</gene>
<dbReference type="InterPro" id="IPR038063">
    <property type="entry name" value="Transpep_catalytic_dom"/>
</dbReference>
<dbReference type="STRING" id="29421.B2M20_08355"/>
<protein>
    <submittedName>
        <fullName evidence="10">L,D-transpeptidase</fullName>
    </submittedName>
</protein>
<sequence length="472" mass="50211">MRWTANVPSVCVGTYPWSVRLGIGLLIAVLTGLVSPARSQIFWQDDYPDFFNEGSPPPPVTRPQAHGAKHRRLPKPESAAKVTRKPNGPIIIAISIRRQMLKIYDANGFFAETPVSTGMSGHGTPMGVFSVIQKQKWHRSNIYSGAPMPYMQRITWSGIAMHAGALPGYPASHGCIRMPLDFAVKMWNWTRIGARVIITPDEVTPADFSHPVLISRRPEPVPAEVKADANAAMSQVKVSSLTSGLPATGGSITATPEAAAAEPIKGDSGNTGDTDVTVTAAANPVSDTVVSPAEIPAGSEDQPQTSPASAEKAELAAISALKRSGRIAVFVSGKDSKIYVRQNFTPIFDAPITIAASDRPLGTHVFTAEVAKDSKADFRWSVVSLPALERRADRVHVLKGRSGQKTTVVNATVRPTPVPDSATDALNRISIPENVMAQIAIAFSTGDSIIVSDQSIAGSETGEGTDFIVGLR</sequence>
<dbReference type="OrthoDB" id="463216at2"/>
<feature type="region of interest" description="Disordered" evidence="8">
    <location>
        <begin position="53"/>
        <end position="80"/>
    </location>
</feature>
<accession>A0A1V4HZ35</accession>
<dbReference type="InterPro" id="IPR016915">
    <property type="entry name" value="UCP029342"/>
</dbReference>
<evidence type="ECO:0000259" key="9">
    <source>
        <dbReference type="PROSITE" id="PS52029"/>
    </source>
</evidence>
<evidence type="ECO:0000256" key="8">
    <source>
        <dbReference type="SAM" id="MobiDB-lite"/>
    </source>
</evidence>
<evidence type="ECO:0000256" key="3">
    <source>
        <dbReference type="ARBA" id="ARBA00022679"/>
    </source>
</evidence>
<comment type="similarity">
    <text evidence="2">Belongs to the YkuD family.</text>
</comment>
<dbReference type="InterPro" id="IPR050979">
    <property type="entry name" value="LD-transpeptidase"/>
</dbReference>
<dbReference type="PANTHER" id="PTHR30582:SF2">
    <property type="entry name" value="L,D-TRANSPEPTIDASE YCIB-RELATED"/>
    <property type="match status" value="1"/>
</dbReference>
<organism evidence="10 11">
    <name type="scientific">Nitrobacter vulgaris</name>
    <dbReference type="NCBI Taxonomy" id="29421"/>
    <lineage>
        <taxon>Bacteria</taxon>
        <taxon>Pseudomonadati</taxon>
        <taxon>Pseudomonadota</taxon>
        <taxon>Alphaproteobacteria</taxon>
        <taxon>Hyphomicrobiales</taxon>
        <taxon>Nitrobacteraceae</taxon>
        <taxon>Nitrobacter</taxon>
    </lineage>
</organism>
<dbReference type="AlphaFoldDB" id="A0A1V4HZ35"/>
<dbReference type="GO" id="GO:0018104">
    <property type="term" value="P:peptidoglycan-protein cross-linking"/>
    <property type="evidence" value="ECO:0007669"/>
    <property type="project" value="TreeGrafter"/>
</dbReference>
<dbReference type="Proteomes" id="UP000189940">
    <property type="component" value="Unassembled WGS sequence"/>
</dbReference>
<evidence type="ECO:0000256" key="5">
    <source>
        <dbReference type="ARBA" id="ARBA00022984"/>
    </source>
</evidence>
<keyword evidence="11" id="KW-1185">Reference proteome</keyword>
<feature type="region of interest" description="Disordered" evidence="8">
    <location>
        <begin position="244"/>
        <end position="274"/>
    </location>
</feature>
<keyword evidence="5 7" id="KW-0573">Peptidoglycan synthesis</keyword>
<keyword evidence="6 7" id="KW-0961">Cell wall biogenesis/degradation</keyword>
<feature type="active site" description="Nucleophile" evidence="7">
    <location>
        <position position="175"/>
    </location>
</feature>
<evidence type="ECO:0000313" key="11">
    <source>
        <dbReference type="Proteomes" id="UP000189940"/>
    </source>
</evidence>
<dbReference type="Pfam" id="PF03734">
    <property type="entry name" value="YkuD"/>
    <property type="match status" value="1"/>
</dbReference>
<keyword evidence="4 7" id="KW-0133">Cell shape</keyword>
<name>A0A1V4HZ35_NITVU</name>
<dbReference type="GO" id="GO:0008360">
    <property type="term" value="P:regulation of cell shape"/>
    <property type="evidence" value="ECO:0007669"/>
    <property type="project" value="UniProtKB-UniRule"/>
</dbReference>